<feature type="compositionally biased region" description="Low complexity" evidence="1">
    <location>
        <begin position="47"/>
        <end position="72"/>
    </location>
</feature>
<feature type="region of interest" description="Disordered" evidence="1">
    <location>
        <begin position="1"/>
        <end position="90"/>
    </location>
</feature>
<dbReference type="Proteomes" id="UP001203297">
    <property type="component" value="Unassembled WGS sequence"/>
</dbReference>
<comment type="caution">
    <text evidence="2">The sequence shown here is derived from an EMBL/GenBank/DDBJ whole genome shotgun (WGS) entry which is preliminary data.</text>
</comment>
<evidence type="ECO:0000256" key="1">
    <source>
        <dbReference type="SAM" id="MobiDB-lite"/>
    </source>
</evidence>
<feature type="compositionally biased region" description="Polar residues" evidence="1">
    <location>
        <begin position="1"/>
        <end position="18"/>
    </location>
</feature>
<feature type="non-terminal residue" evidence="2">
    <location>
        <position position="138"/>
    </location>
</feature>
<evidence type="ECO:0000313" key="2">
    <source>
        <dbReference type="EMBL" id="KAI0296291.1"/>
    </source>
</evidence>
<reference evidence="2" key="1">
    <citation type="journal article" date="2022" name="New Phytol.">
        <title>Evolutionary transition to the ectomycorrhizal habit in the genomes of a hyperdiverse lineage of mushroom-forming fungi.</title>
        <authorList>
            <person name="Looney B."/>
            <person name="Miyauchi S."/>
            <person name="Morin E."/>
            <person name="Drula E."/>
            <person name="Courty P.E."/>
            <person name="Kohler A."/>
            <person name="Kuo A."/>
            <person name="LaButti K."/>
            <person name="Pangilinan J."/>
            <person name="Lipzen A."/>
            <person name="Riley R."/>
            <person name="Andreopoulos W."/>
            <person name="He G."/>
            <person name="Johnson J."/>
            <person name="Nolan M."/>
            <person name="Tritt A."/>
            <person name="Barry K.W."/>
            <person name="Grigoriev I.V."/>
            <person name="Nagy L.G."/>
            <person name="Hibbett D."/>
            <person name="Henrissat B."/>
            <person name="Matheny P.B."/>
            <person name="Labbe J."/>
            <person name="Martin F.M."/>
        </authorList>
    </citation>
    <scope>NUCLEOTIDE SEQUENCE</scope>
    <source>
        <strain evidence="2">BPL690</strain>
    </source>
</reference>
<evidence type="ECO:0000313" key="3">
    <source>
        <dbReference type="Proteomes" id="UP001203297"/>
    </source>
</evidence>
<organism evidence="2 3">
    <name type="scientific">Multifurca ochricompacta</name>
    <dbReference type="NCBI Taxonomy" id="376703"/>
    <lineage>
        <taxon>Eukaryota</taxon>
        <taxon>Fungi</taxon>
        <taxon>Dikarya</taxon>
        <taxon>Basidiomycota</taxon>
        <taxon>Agaricomycotina</taxon>
        <taxon>Agaricomycetes</taxon>
        <taxon>Russulales</taxon>
        <taxon>Russulaceae</taxon>
        <taxon>Multifurca</taxon>
    </lineage>
</organism>
<dbReference type="EMBL" id="WTXG01000050">
    <property type="protein sequence ID" value="KAI0296291.1"/>
    <property type="molecule type" value="Genomic_DNA"/>
</dbReference>
<proteinExistence type="predicted"/>
<keyword evidence="3" id="KW-1185">Reference proteome</keyword>
<dbReference type="AlphaFoldDB" id="A0AAD4M0Z5"/>
<protein>
    <submittedName>
        <fullName evidence="2">Uncharacterized protein</fullName>
    </submittedName>
</protein>
<gene>
    <name evidence="2" type="ORF">B0F90DRAFT_1747070</name>
</gene>
<feature type="compositionally biased region" description="Basic and acidic residues" evidence="1">
    <location>
        <begin position="22"/>
        <end position="31"/>
    </location>
</feature>
<sequence>MAAVATPSSFVPHQNSFAASADQHHYYRERPPVPVRAPSPKHRRGGPSHSRTPSTSSEASSSSWRSHSRSPAVTTVELRPVPQQSTESKISGPLVYSAAELLRLSASPLVGISAGSQTIVNDLVAHHVWRRGPHSSSR</sequence>
<accession>A0AAD4M0Z5</accession>
<name>A0AAD4M0Z5_9AGAM</name>